<dbReference type="SUPFAM" id="SSF81901">
    <property type="entry name" value="HCP-like"/>
    <property type="match status" value="1"/>
</dbReference>
<evidence type="ECO:0008006" key="2">
    <source>
        <dbReference type="Google" id="ProtNLM"/>
    </source>
</evidence>
<reference evidence="1" key="1">
    <citation type="journal article" date="2014" name="Front. Microbiol.">
        <title>High frequency of phylogenetically diverse reductive dehalogenase-homologous genes in deep subseafloor sedimentary metagenomes.</title>
        <authorList>
            <person name="Kawai M."/>
            <person name="Futagami T."/>
            <person name="Toyoda A."/>
            <person name="Takaki Y."/>
            <person name="Nishi S."/>
            <person name="Hori S."/>
            <person name="Arai W."/>
            <person name="Tsubouchi T."/>
            <person name="Morono Y."/>
            <person name="Uchiyama I."/>
            <person name="Ito T."/>
            <person name="Fujiyama A."/>
            <person name="Inagaki F."/>
            <person name="Takami H."/>
        </authorList>
    </citation>
    <scope>NUCLEOTIDE SEQUENCE</scope>
    <source>
        <strain evidence="1">Expedition CK06-06</strain>
    </source>
</reference>
<feature type="non-terminal residue" evidence="1">
    <location>
        <position position="1"/>
    </location>
</feature>
<name>X1TDA2_9ZZZZ</name>
<gene>
    <name evidence="1" type="ORF">S12H4_48234</name>
</gene>
<dbReference type="InterPro" id="IPR050767">
    <property type="entry name" value="Sel1_AlgK"/>
</dbReference>
<dbReference type="InterPro" id="IPR006597">
    <property type="entry name" value="Sel1-like"/>
</dbReference>
<feature type="non-terminal residue" evidence="1">
    <location>
        <position position="249"/>
    </location>
</feature>
<comment type="caution">
    <text evidence="1">The sequence shown here is derived from an EMBL/GenBank/DDBJ whole genome shotgun (WGS) entry which is preliminary data.</text>
</comment>
<dbReference type="PANTHER" id="PTHR11102:SF160">
    <property type="entry name" value="ERAD-ASSOCIATED E3 UBIQUITIN-PROTEIN LIGASE COMPONENT HRD3"/>
    <property type="match status" value="1"/>
</dbReference>
<dbReference type="InterPro" id="IPR011990">
    <property type="entry name" value="TPR-like_helical_dom_sf"/>
</dbReference>
<dbReference type="AlphaFoldDB" id="X1TDA2"/>
<organism evidence="1">
    <name type="scientific">marine sediment metagenome</name>
    <dbReference type="NCBI Taxonomy" id="412755"/>
    <lineage>
        <taxon>unclassified sequences</taxon>
        <taxon>metagenomes</taxon>
        <taxon>ecological metagenomes</taxon>
    </lineage>
</organism>
<proteinExistence type="predicted"/>
<protein>
    <recommendedName>
        <fullName evidence="2">Sel1 repeat family protein</fullName>
    </recommendedName>
</protein>
<dbReference type="EMBL" id="BARW01030121">
    <property type="protein sequence ID" value="GAJ03308.1"/>
    <property type="molecule type" value="Genomic_DNA"/>
</dbReference>
<dbReference type="PANTHER" id="PTHR11102">
    <property type="entry name" value="SEL-1-LIKE PROTEIN"/>
    <property type="match status" value="1"/>
</dbReference>
<dbReference type="Pfam" id="PF08238">
    <property type="entry name" value="Sel1"/>
    <property type="match status" value="3"/>
</dbReference>
<accession>X1TDA2</accession>
<sequence>FLQQSQQLLQRILNIKDRALGTLYLEQCEQALKLLQQSEIEQKRQGKTLMQQVADKGYFLAQYHYGYLLKEGFFDDKDEALAREYLEKASVHHIAACIDYGFMLLNGVGGPEDKAKGKSYIALAAQRGSSKAMHYYALILFEERNIEESIKWMKKSADCGLTLSCYSYGKMLAEEMGEGGNISEAEYYLHLSTFDQALVTNATTLLQRIHRLKCAFDEFKSVAKQDSFNAPHYQQFVIEEKLPEDRALL</sequence>
<dbReference type="SMART" id="SM00671">
    <property type="entry name" value="SEL1"/>
    <property type="match status" value="3"/>
</dbReference>
<dbReference type="Gene3D" id="1.25.40.10">
    <property type="entry name" value="Tetratricopeptide repeat domain"/>
    <property type="match status" value="1"/>
</dbReference>
<evidence type="ECO:0000313" key="1">
    <source>
        <dbReference type="EMBL" id="GAJ03308.1"/>
    </source>
</evidence>